<evidence type="ECO:0000313" key="3">
    <source>
        <dbReference type="Proteomes" id="UP001346149"/>
    </source>
</evidence>
<dbReference type="Proteomes" id="UP001346149">
    <property type="component" value="Unassembled WGS sequence"/>
</dbReference>
<feature type="transmembrane region" description="Helical" evidence="1">
    <location>
        <begin position="83"/>
        <end position="101"/>
    </location>
</feature>
<dbReference type="EMBL" id="JAXQNO010000016">
    <property type="protein sequence ID" value="KAK4781548.1"/>
    <property type="molecule type" value="Genomic_DNA"/>
</dbReference>
<keyword evidence="1" id="KW-0812">Transmembrane</keyword>
<evidence type="ECO:0000313" key="2">
    <source>
        <dbReference type="EMBL" id="KAK4781548.1"/>
    </source>
</evidence>
<gene>
    <name evidence="2" type="ORF">SAY86_015650</name>
</gene>
<feature type="transmembrane region" description="Helical" evidence="1">
    <location>
        <begin position="160"/>
        <end position="181"/>
    </location>
</feature>
<proteinExistence type="predicted"/>
<dbReference type="AlphaFoldDB" id="A0AAN7R0F5"/>
<sequence>MGLMAAQSTVPSSFKLTKGNNAFTTLLLLYTHFCMFVLSSLYLSLLIDGGELSLSLSYRDSLRFIRDYPLSHLPSPFCASRRGMISLIVAVLILAISGHSGEFLTLNALRFASGRCPFSFFFQFRGSRASCCFVPIEEEYHKCIPSLSVHGLHFKRSPEAAWFLLRFLFYIFFCLYICIFFSGKNCFHEKGENFSWGLKKSK</sequence>
<evidence type="ECO:0000256" key="1">
    <source>
        <dbReference type="SAM" id="Phobius"/>
    </source>
</evidence>
<feature type="transmembrane region" description="Helical" evidence="1">
    <location>
        <begin position="22"/>
        <end position="47"/>
    </location>
</feature>
<accession>A0AAN7R0F5</accession>
<organism evidence="2 3">
    <name type="scientific">Trapa natans</name>
    <name type="common">Water chestnut</name>
    <dbReference type="NCBI Taxonomy" id="22666"/>
    <lineage>
        <taxon>Eukaryota</taxon>
        <taxon>Viridiplantae</taxon>
        <taxon>Streptophyta</taxon>
        <taxon>Embryophyta</taxon>
        <taxon>Tracheophyta</taxon>
        <taxon>Spermatophyta</taxon>
        <taxon>Magnoliopsida</taxon>
        <taxon>eudicotyledons</taxon>
        <taxon>Gunneridae</taxon>
        <taxon>Pentapetalae</taxon>
        <taxon>rosids</taxon>
        <taxon>malvids</taxon>
        <taxon>Myrtales</taxon>
        <taxon>Lythraceae</taxon>
        <taxon>Trapa</taxon>
    </lineage>
</organism>
<reference evidence="2 3" key="1">
    <citation type="journal article" date="2023" name="Hortic Res">
        <title>Pangenome of water caltrop reveals structural variations and asymmetric subgenome divergence after allopolyploidization.</title>
        <authorList>
            <person name="Zhang X."/>
            <person name="Chen Y."/>
            <person name="Wang L."/>
            <person name="Yuan Y."/>
            <person name="Fang M."/>
            <person name="Shi L."/>
            <person name="Lu R."/>
            <person name="Comes H.P."/>
            <person name="Ma Y."/>
            <person name="Chen Y."/>
            <person name="Huang G."/>
            <person name="Zhou Y."/>
            <person name="Zheng Z."/>
            <person name="Qiu Y."/>
        </authorList>
    </citation>
    <scope>NUCLEOTIDE SEQUENCE [LARGE SCALE GENOMIC DNA]</scope>
    <source>
        <strain evidence="2">F231</strain>
    </source>
</reference>
<protein>
    <submittedName>
        <fullName evidence="2">Uncharacterized protein</fullName>
    </submittedName>
</protein>
<keyword evidence="1" id="KW-1133">Transmembrane helix</keyword>
<comment type="caution">
    <text evidence="2">The sequence shown here is derived from an EMBL/GenBank/DDBJ whole genome shotgun (WGS) entry which is preliminary data.</text>
</comment>
<keyword evidence="3" id="KW-1185">Reference proteome</keyword>
<name>A0AAN7R0F5_TRANT</name>
<keyword evidence="1" id="KW-0472">Membrane</keyword>